<evidence type="ECO:0000256" key="1">
    <source>
        <dbReference type="ARBA" id="ARBA00023015"/>
    </source>
</evidence>
<dbReference type="Pfam" id="PF01037">
    <property type="entry name" value="AsnC_trans_reg"/>
    <property type="match status" value="1"/>
</dbReference>
<feature type="region of interest" description="Disordered" evidence="4">
    <location>
        <begin position="153"/>
        <end position="172"/>
    </location>
</feature>
<gene>
    <name evidence="6" type="primary">lrp</name>
    <name evidence="6" type="ORF">Maq22A_c19005</name>
</gene>
<dbReference type="SUPFAM" id="SSF46785">
    <property type="entry name" value="Winged helix' DNA-binding domain"/>
    <property type="match status" value="1"/>
</dbReference>
<feature type="region of interest" description="Disordered" evidence="4">
    <location>
        <begin position="464"/>
        <end position="491"/>
    </location>
</feature>
<sequence>MASIIVRRGMSVPRLLALAAQVGGHLGKHSFEHVARGGLAAGMQRAVGLGLALGGHDLVEDLGLALAVALLRPGPAGDEVILQALDRIAEGPGVELGLRPVGGGVVGGRMRAGPVGDVLDDGRPEVAPRPLGRPFRHRVDGEVVVAVHAQGRDPEAVASRREGRGAAPRKALEGRDRPLVVDDVEHHRRPVGRGEDQRGVEIRFRGRAVADPGGGDPGVVLDRRGHRPADRLDVLRREVAGDREESVLLRRIHHRKLPAVQRIVLVRVDLAHHVDERVAAGDQQPGLPVGREVHVAGFERAAEGGAHRLLAEMLHVERGLALALRHQHAGIEGAQLHHVAKAGEQLLVGERAGPGTDRLALGIEHPDQRVGEVADVGCRHVDLGPAHRTGLRDVEIGKARVAAGADGRLGDVEAQGGVEIGRVGARGVWRHGEALTGRVSRTMRDGASGRRADLRLDHRRMVRQAGGEDGQVRPVGDQDRQGDGGGGGVESEVSEAIAGALDFAEQARDAVEDVEDPSPDLHRMPLFKSHLRPPATLDFPDCRPVRPDGPRRFSRLKRAIGERGMALKGETPNKRSVRAQAQRKGAEPHRLDEIDRRILGALRTDGRLTIAGLAERVGLSQSPCWTRLRRLEEAGLIRDYVALLDHRALGIPDVVFIEVTLDKHDDAVLEAFGTEILRIPEVLEVHLVTGEYDYMIKVAVSGTAHYERFLREKLYRIRGIRQSRSVFALRTLKQEVSVDPVAIARQAP</sequence>
<dbReference type="InterPro" id="IPR000485">
    <property type="entry name" value="AsnC-type_HTH_dom"/>
</dbReference>
<dbReference type="GO" id="GO:0005829">
    <property type="term" value="C:cytosol"/>
    <property type="evidence" value="ECO:0007669"/>
    <property type="project" value="TreeGrafter"/>
</dbReference>
<evidence type="ECO:0000256" key="4">
    <source>
        <dbReference type="SAM" id="MobiDB-lite"/>
    </source>
</evidence>
<dbReference type="GO" id="GO:0043200">
    <property type="term" value="P:response to amino acid"/>
    <property type="evidence" value="ECO:0007669"/>
    <property type="project" value="TreeGrafter"/>
</dbReference>
<dbReference type="InterPro" id="IPR036390">
    <property type="entry name" value="WH_DNA-bd_sf"/>
</dbReference>
<dbReference type="SUPFAM" id="SSF54909">
    <property type="entry name" value="Dimeric alpha+beta barrel"/>
    <property type="match status" value="1"/>
</dbReference>
<dbReference type="PANTHER" id="PTHR30154">
    <property type="entry name" value="LEUCINE-RESPONSIVE REGULATORY PROTEIN"/>
    <property type="match status" value="1"/>
</dbReference>
<organism evidence="6 7">
    <name type="scientific">Methylobacterium aquaticum</name>
    <dbReference type="NCBI Taxonomy" id="270351"/>
    <lineage>
        <taxon>Bacteria</taxon>
        <taxon>Pseudomonadati</taxon>
        <taxon>Pseudomonadota</taxon>
        <taxon>Alphaproteobacteria</taxon>
        <taxon>Hyphomicrobiales</taxon>
        <taxon>Methylobacteriaceae</taxon>
        <taxon>Methylobacterium</taxon>
    </lineage>
</organism>
<protein>
    <submittedName>
        <fullName evidence="6">AsnC family transcriptional regulator</fullName>
    </submittedName>
</protein>
<dbReference type="PROSITE" id="PS50956">
    <property type="entry name" value="HTH_ASNC_2"/>
    <property type="match status" value="1"/>
</dbReference>
<dbReference type="InterPro" id="IPR019888">
    <property type="entry name" value="Tscrpt_reg_AsnC-like"/>
</dbReference>
<dbReference type="Proteomes" id="UP000061432">
    <property type="component" value="Chromosome"/>
</dbReference>
<dbReference type="Gene3D" id="3.30.70.920">
    <property type="match status" value="1"/>
</dbReference>
<dbReference type="AlphaFoldDB" id="A0A0C6FE82"/>
<feature type="domain" description="HTH asnC-type" evidence="5">
    <location>
        <begin position="591"/>
        <end position="652"/>
    </location>
</feature>
<keyword evidence="1" id="KW-0805">Transcription regulation</keyword>
<evidence type="ECO:0000259" key="5">
    <source>
        <dbReference type="PROSITE" id="PS50956"/>
    </source>
</evidence>
<name>A0A0C6FE82_9HYPH</name>
<evidence type="ECO:0000256" key="2">
    <source>
        <dbReference type="ARBA" id="ARBA00023125"/>
    </source>
</evidence>
<dbReference type="KEGG" id="maqu:Maq22A_c19005"/>
<dbReference type="SMART" id="SM00344">
    <property type="entry name" value="HTH_ASNC"/>
    <property type="match status" value="1"/>
</dbReference>
<dbReference type="InterPro" id="IPR036388">
    <property type="entry name" value="WH-like_DNA-bd_sf"/>
</dbReference>
<dbReference type="Gene3D" id="1.10.10.10">
    <property type="entry name" value="Winged helix-like DNA-binding domain superfamily/Winged helix DNA-binding domain"/>
    <property type="match status" value="1"/>
</dbReference>
<dbReference type="PATRIC" id="fig|270351.10.peg.3671"/>
<dbReference type="Pfam" id="PF13412">
    <property type="entry name" value="HTH_24"/>
    <property type="match status" value="1"/>
</dbReference>
<dbReference type="GO" id="GO:0043565">
    <property type="term" value="F:sequence-specific DNA binding"/>
    <property type="evidence" value="ECO:0007669"/>
    <property type="project" value="InterPro"/>
</dbReference>
<dbReference type="GO" id="GO:0006355">
    <property type="term" value="P:regulation of DNA-templated transcription"/>
    <property type="evidence" value="ECO:0007669"/>
    <property type="project" value="UniProtKB-ARBA"/>
</dbReference>
<reference evidence="7" key="2">
    <citation type="submission" date="2015-01" db="EMBL/GenBank/DDBJ databases">
        <title>Complete genome sequence of Methylobacterium aquaticum strain 22A.</title>
        <authorList>
            <person name="Tani A."/>
            <person name="Ogura Y."/>
            <person name="Hayashi T."/>
        </authorList>
    </citation>
    <scope>NUCLEOTIDE SEQUENCE [LARGE SCALE GENOMIC DNA]</scope>
    <source>
        <strain evidence="7">MA-22A</strain>
    </source>
</reference>
<dbReference type="PANTHER" id="PTHR30154:SF34">
    <property type="entry name" value="TRANSCRIPTIONAL REGULATOR AZLB"/>
    <property type="match status" value="1"/>
</dbReference>
<reference evidence="6 7" key="1">
    <citation type="journal article" date="2015" name="Genome Announc.">
        <title>Complete Genome Sequence of Methylobacterium aquaticum Strain 22A, Isolated from Racomitrium japonicum Moss.</title>
        <authorList>
            <person name="Tani A."/>
            <person name="Ogura Y."/>
            <person name="Hayashi T."/>
            <person name="Kimbara K."/>
        </authorList>
    </citation>
    <scope>NUCLEOTIDE SEQUENCE [LARGE SCALE GENOMIC DNA]</scope>
    <source>
        <strain evidence="6 7">MA-22A</strain>
    </source>
</reference>
<keyword evidence="2" id="KW-0238">DNA-binding</keyword>
<dbReference type="InterPro" id="IPR011991">
    <property type="entry name" value="ArsR-like_HTH"/>
</dbReference>
<accession>A0A0C6FE82</accession>
<dbReference type="InterPro" id="IPR019887">
    <property type="entry name" value="Tscrpt_reg_AsnC/Lrp_C"/>
</dbReference>
<keyword evidence="3" id="KW-0804">Transcription</keyword>
<evidence type="ECO:0000313" key="6">
    <source>
        <dbReference type="EMBL" id="BAQ46878.1"/>
    </source>
</evidence>
<dbReference type="EMBL" id="AP014704">
    <property type="protein sequence ID" value="BAQ46878.1"/>
    <property type="molecule type" value="Genomic_DNA"/>
</dbReference>
<dbReference type="PRINTS" id="PR00033">
    <property type="entry name" value="HTHASNC"/>
</dbReference>
<proteinExistence type="predicted"/>
<dbReference type="CDD" id="cd00090">
    <property type="entry name" value="HTH_ARSR"/>
    <property type="match status" value="1"/>
</dbReference>
<evidence type="ECO:0000313" key="7">
    <source>
        <dbReference type="Proteomes" id="UP000061432"/>
    </source>
</evidence>
<dbReference type="InterPro" id="IPR011008">
    <property type="entry name" value="Dimeric_a/b-barrel"/>
</dbReference>
<evidence type="ECO:0000256" key="3">
    <source>
        <dbReference type="ARBA" id="ARBA00023163"/>
    </source>
</evidence>